<dbReference type="SUPFAM" id="SSF52317">
    <property type="entry name" value="Class I glutamine amidotransferase-like"/>
    <property type="match status" value="1"/>
</dbReference>
<dbReference type="PANTHER" id="PTHR20842">
    <property type="entry name" value="PROTEASE S51 ALPHA-ASPARTYL DIPEPTIDASE"/>
    <property type="match status" value="1"/>
</dbReference>
<dbReference type="EMBL" id="PVTZ01000016">
    <property type="protein sequence ID" value="PRZ12173.1"/>
    <property type="molecule type" value="Genomic_DNA"/>
</dbReference>
<dbReference type="PROSITE" id="PS51257">
    <property type="entry name" value="PROKAR_LIPOPROTEIN"/>
    <property type="match status" value="1"/>
</dbReference>
<evidence type="ECO:0000313" key="5">
    <source>
        <dbReference type="EMBL" id="PRZ12173.1"/>
    </source>
</evidence>
<dbReference type="InterPro" id="IPR005320">
    <property type="entry name" value="Peptidase_S51"/>
</dbReference>
<keyword evidence="3" id="KW-0378">Hydrolase</keyword>
<evidence type="ECO:0000256" key="4">
    <source>
        <dbReference type="ARBA" id="ARBA00022825"/>
    </source>
</evidence>
<dbReference type="PANTHER" id="PTHR20842:SF0">
    <property type="entry name" value="ALPHA-ASPARTYL DIPEPTIDASE"/>
    <property type="match status" value="1"/>
</dbReference>
<keyword evidence="4" id="KW-0720">Serine protease</keyword>
<proteinExistence type="inferred from homology"/>
<keyword evidence="2" id="KW-0645">Protease</keyword>
<name>A0ABX5EMG0_9BACL</name>
<protein>
    <submittedName>
        <fullName evidence="5">Peptidase S51-like protein</fullName>
    </submittedName>
</protein>
<organism evidence="5 6">
    <name type="scientific">Laceyella sediminis</name>
    <dbReference type="NCBI Taxonomy" id="573074"/>
    <lineage>
        <taxon>Bacteria</taxon>
        <taxon>Bacillati</taxon>
        <taxon>Bacillota</taxon>
        <taxon>Bacilli</taxon>
        <taxon>Bacillales</taxon>
        <taxon>Thermoactinomycetaceae</taxon>
        <taxon>Laceyella</taxon>
    </lineage>
</organism>
<evidence type="ECO:0000256" key="3">
    <source>
        <dbReference type="ARBA" id="ARBA00022801"/>
    </source>
</evidence>
<keyword evidence="6" id="KW-1185">Reference proteome</keyword>
<accession>A0ABX5EMG0</accession>
<dbReference type="InterPro" id="IPR029062">
    <property type="entry name" value="Class_I_gatase-like"/>
</dbReference>
<evidence type="ECO:0000313" key="6">
    <source>
        <dbReference type="Proteomes" id="UP000238836"/>
    </source>
</evidence>
<dbReference type="Gene3D" id="3.40.50.880">
    <property type="match status" value="1"/>
</dbReference>
<comment type="similarity">
    <text evidence="1">Belongs to the peptidase S51 family.</text>
</comment>
<dbReference type="Proteomes" id="UP000238836">
    <property type="component" value="Unassembled WGS sequence"/>
</dbReference>
<comment type="caution">
    <text evidence="5">The sequence shown here is derived from an EMBL/GenBank/DDBJ whole genome shotgun (WGS) entry which is preliminary data.</text>
</comment>
<gene>
    <name evidence="5" type="ORF">CLV36_11654</name>
</gene>
<sequence length="133" mass="14443">MDELLREAWEEGVVLAGLSAGANCWFSSCVTDSNPGEMSALPALGLLQGSFCPHYDGESRRRPTYHRLLQSGEIEPGWACDDGVALHFVDNQLHAVVSSRVHARAYRVERVDGEVRETVVVPRFLGSGGDSAS</sequence>
<evidence type="ECO:0000256" key="1">
    <source>
        <dbReference type="ARBA" id="ARBA00006534"/>
    </source>
</evidence>
<reference evidence="5 6" key="1">
    <citation type="submission" date="2018-03" db="EMBL/GenBank/DDBJ databases">
        <title>Genomic Encyclopedia of Archaeal and Bacterial Type Strains, Phase II (KMG-II): from individual species to whole genera.</title>
        <authorList>
            <person name="Goeker M."/>
        </authorList>
    </citation>
    <scope>NUCLEOTIDE SEQUENCE [LARGE SCALE GENOMIC DNA]</scope>
    <source>
        <strain evidence="5 6">RHA1</strain>
    </source>
</reference>
<dbReference type="Pfam" id="PF03575">
    <property type="entry name" value="Peptidase_S51"/>
    <property type="match status" value="1"/>
</dbReference>
<evidence type="ECO:0000256" key="2">
    <source>
        <dbReference type="ARBA" id="ARBA00022670"/>
    </source>
</evidence>